<protein>
    <recommendedName>
        <fullName evidence="4 14">Protoporphyrinogen IX oxidase</fullName>
        <shortName evidence="14">PPO</shortName>
        <ecNumber evidence="14 15">1.3.99.-</ecNumber>
    </recommendedName>
</protein>
<dbReference type="AlphaFoldDB" id="A0A1M4YQ80"/>
<sequence>MGWLNGYYDWIKAVHVMAVIAWMAGLFYLPRLFVYHAERATVGSELDRTFRIMEDKLLRLIMRPAMITAWICGGLMVAMGGLDFSAVWGWAKLGAVIAMTAAHVWMAARSKDFAVGRNTRSGRTYRLANEVPTVLMIVAVVAVVVKPF</sequence>
<comment type="cofactor">
    <cofactor evidence="14 15">
        <name>heme b</name>
        <dbReference type="ChEBI" id="CHEBI:60344"/>
    </cofactor>
    <text evidence="14 15">Binds 1 heme b (iron(II)-protoporphyrin IX) group per subunit.</text>
</comment>
<proteinExistence type="inferred from homology"/>
<keyword evidence="17" id="KW-1185">Reference proteome</keyword>
<evidence type="ECO:0000256" key="13">
    <source>
        <dbReference type="ARBA" id="ARBA00048390"/>
    </source>
</evidence>
<feature type="binding site" description="axial binding residue" evidence="14">
    <location>
        <position position="15"/>
    </location>
    <ligand>
        <name>heme</name>
        <dbReference type="ChEBI" id="CHEBI:30413"/>
    </ligand>
    <ligandPart>
        <name>Fe</name>
        <dbReference type="ChEBI" id="CHEBI:18248"/>
    </ligandPart>
</feature>
<evidence type="ECO:0000256" key="2">
    <source>
        <dbReference type="ARBA" id="ARBA00005073"/>
    </source>
</evidence>
<evidence type="ECO:0000256" key="11">
    <source>
        <dbReference type="ARBA" id="ARBA00023004"/>
    </source>
</evidence>
<dbReference type="InterPro" id="IPR005265">
    <property type="entry name" value="HemJ-like"/>
</dbReference>
<dbReference type="GO" id="GO:0070818">
    <property type="term" value="F:protoporphyrinogen oxidase activity"/>
    <property type="evidence" value="ECO:0007669"/>
    <property type="project" value="UniProtKB-UniRule"/>
</dbReference>
<name>A0A1M4YQ80_LOKAT</name>
<evidence type="ECO:0000256" key="10">
    <source>
        <dbReference type="ARBA" id="ARBA00023002"/>
    </source>
</evidence>
<keyword evidence="10 14" id="KW-0560">Oxidoreductase</keyword>
<dbReference type="HAMAP" id="MF_02239">
    <property type="entry name" value="HemJ"/>
    <property type="match status" value="1"/>
</dbReference>
<reference evidence="17" key="1">
    <citation type="submission" date="2016-11" db="EMBL/GenBank/DDBJ databases">
        <authorList>
            <person name="Varghese N."/>
            <person name="Submissions S."/>
        </authorList>
    </citation>
    <scope>NUCLEOTIDE SEQUENCE [LARGE SCALE GENOMIC DNA]</scope>
    <source>
        <strain evidence="17">DSM 29326</strain>
    </source>
</reference>
<dbReference type="Pfam" id="PF03653">
    <property type="entry name" value="UPF0093"/>
    <property type="match status" value="1"/>
</dbReference>
<dbReference type="PANTHER" id="PTHR40255:SF1">
    <property type="entry name" value="PROTOPORPHYRINOGEN IX OXIDASE"/>
    <property type="match status" value="1"/>
</dbReference>
<evidence type="ECO:0000256" key="12">
    <source>
        <dbReference type="ARBA" id="ARBA00023136"/>
    </source>
</evidence>
<feature type="transmembrane region" description="Helical" evidence="14">
    <location>
        <begin position="60"/>
        <end position="81"/>
    </location>
</feature>
<evidence type="ECO:0000256" key="7">
    <source>
        <dbReference type="ARBA" id="ARBA00022692"/>
    </source>
</evidence>
<comment type="catalytic activity">
    <reaction evidence="13 14 15">
        <text>protoporphyrinogen IX + 3 A = protoporphyrin IX + 3 AH2</text>
        <dbReference type="Rhea" id="RHEA:62000"/>
        <dbReference type="ChEBI" id="CHEBI:13193"/>
        <dbReference type="ChEBI" id="CHEBI:17499"/>
        <dbReference type="ChEBI" id="CHEBI:57306"/>
        <dbReference type="ChEBI" id="CHEBI:57307"/>
    </reaction>
</comment>
<dbReference type="PIRSF" id="PIRSF004638">
    <property type="entry name" value="UCP004638"/>
    <property type="match status" value="1"/>
</dbReference>
<keyword evidence="8 14" id="KW-0479">Metal-binding</keyword>
<feature type="transmembrane region" description="Helical" evidence="14">
    <location>
        <begin position="127"/>
        <end position="145"/>
    </location>
</feature>
<dbReference type="Proteomes" id="UP000183987">
    <property type="component" value="Unassembled WGS sequence"/>
</dbReference>
<keyword evidence="5 14" id="KW-1003">Cell membrane</keyword>
<dbReference type="PANTHER" id="PTHR40255">
    <property type="entry name" value="UPF0093 MEMBRANE PROTEIN SLR1790"/>
    <property type="match status" value="1"/>
</dbReference>
<evidence type="ECO:0000313" key="17">
    <source>
        <dbReference type="Proteomes" id="UP000183987"/>
    </source>
</evidence>
<gene>
    <name evidence="16" type="ORF">SAMN05444339_103202</name>
</gene>
<comment type="function">
    <text evidence="14 15">Catalyzes the oxidation of protoporphyrinogen IX to protoporphyrin IX.</text>
</comment>
<comment type="pathway">
    <text evidence="2 14 15">Porphyrin-containing compound metabolism; protoporphyrin-IX biosynthesis; protoporphyrin-IX from protoporphyrinogen-IX: step 1/1.</text>
</comment>
<dbReference type="NCBIfam" id="TIGR00701">
    <property type="entry name" value="protoporphyrinogen oxidase HemJ"/>
    <property type="match status" value="1"/>
</dbReference>
<feature type="binding site" description="axial binding residue" evidence="14">
    <location>
        <position position="92"/>
    </location>
    <ligand>
        <name>heme</name>
        <dbReference type="ChEBI" id="CHEBI:30413"/>
    </ligand>
    <ligandPart>
        <name>Fe</name>
        <dbReference type="ChEBI" id="CHEBI:18248"/>
    </ligandPart>
</feature>
<evidence type="ECO:0000256" key="14">
    <source>
        <dbReference type="HAMAP-Rule" id="MF_02239"/>
    </source>
</evidence>
<feature type="transmembrane region" description="Helical" evidence="14">
    <location>
        <begin position="12"/>
        <end position="29"/>
    </location>
</feature>
<evidence type="ECO:0000256" key="5">
    <source>
        <dbReference type="ARBA" id="ARBA00022475"/>
    </source>
</evidence>
<accession>A0A1M4YQ80</accession>
<keyword evidence="9 14" id="KW-1133">Transmembrane helix</keyword>
<dbReference type="GO" id="GO:0005886">
    <property type="term" value="C:plasma membrane"/>
    <property type="evidence" value="ECO:0007669"/>
    <property type="project" value="UniProtKB-SubCell"/>
</dbReference>
<keyword evidence="6 14" id="KW-0349">Heme</keyword>
<evidence type="ECO:0000256" key="15">
    <source>
        <dbReference type="PIRNR" id="PIRNR004638"/>
    </source>
</evidence>
<evidence type="ECO:0000256" key="3">
    <source>
        <dbReference type="ARBA" id="ARBA00006501"/>
    </source>
</evidence>
<evidence type="ECO:0000256" key="1">
    <source>
        <dbReference type="ARBA" id="ARBA00004651"/>
    </source>
</evidence>
<comment type="subunit">
    <text evidence="14">Homodimer.</text>
</comment>
<evidence type="ECO:0000256" key="4">
    <source>
        <dbReference type="ARBA" id="ARBA00017504"/>
    </source>
</evidence>
<keyword evidence="12 14" id="KW-0472">Membrane</keyword>
<dbReference type="STRING" id="366533.SAMN05444339_103202"/>
<keyword evidence="11 14" id="KW-0408">Iron</keyword>
<keyword evidence="7 14" id="KW-0812">Transmembrane</keyword>
<organism evidence="16 17">
    <name type="scientific">Loktanella atrilutea</name>
    <dbReference type="NCBI Taxonomy" id="366533"/>
    <lineage>
        <taxon>Bacteria</taxon>
        <taxon>Pseudomonadati</taxon>
        <taxon>Pseudomonadota</taxon>
        <taxon>Alphaproteobacteria</taxon>
        <taxon>Rhodobacterales</taxon>
        <taxon>Roseobacteraceae</taxon>
        <taxon>Loktanella</taxon>
    </lineage>
</organism>
<dbReference type="EC" id="1.3.99.-" evidence="14 15"/>
<evidence type="ECO:0000256" key="8">
    <source>
        <dbReference type="ARBA" id="ARBA00022723"/>
    </source>
</evidence>
<comment type="similarity">
    <text evidence="3 14 15">Belongs to the HemJ family.</text>
</comment>
<feature type="transmembrane region" description="Helical" evidence="14">
    <location>
        <begin position="87"/>
        <end position="106"/>
    </location>
</feature>
<dbReference type="GO" id="GO:0006782">
    <property type="term" value="P:protoporphyrinogen IX biosynthetic process"/>
    <property type="evidence" value="ECO:0007669"/>
    <property type="project" value="UniProtKB-UniRule"/>
</dbReference>
<dbReference type="GO" id="GO:0046872">
    <property type="term" value="F:metal ion binding"/>
    <property type="evidence" value="ECO:0007669"/>
    <property type="project" value="UniProtKB-UniRule"/>
</dbReference>
<dbReference type="UniPathway" id="UPA00251">
    <property type="reaction ID" value="UER00324"/>
</dbReference>
<evidence type="ECO:0000256" key="6">
    <source>
        <dbReference type="ARBA" id="ARBA00022617"/>
    </source>
</evidence>
<evidence type="ECO:0000313" key="16">
    <source>
        <dbReference type="EMBL" id="SHF07662.1"/>
    </source>
</evidence>
<evidence type="ECO:0000256" key="9">
    <source>
        <dbReference type="ARBA" id="ARBA00022989"/>
    </source>
</evidence>
<dbReference type="EMBL" id="FQUE01000003">
    <property type="protein sequence ID" value="SHF07662.1"/>
    <property type="molecule type" value="Genomic_DNA"/>
</dbReference>
<comment type="subcellular location">
    <subcellularLocation>
        <location evidence="1 14">Cell membrane</location>
        <topology evidence="1 14">Multi-pass membrane protein</topology>
    </subcellularLocation>
</comment>